<keyword evidence="3" id="KW-1185">Reference proteome</keyword>
<feature type="chain" id="PRO_5012692153" description="Lipoprotein" evidence="1">
    <location>
        <begin position="22"/>
        <end position="155"/>
    </location>
</feature>
<dbReference type="PROSITE" id="PS51257">
    <property type="entry name" value="PROKAR_LIPOPROTEIN"/>
    <property type="match status" value="1"/>
</dbReference>
<accession>A0A235FEN3</accession>
<dbReference type="Proteomes" id="UP000215059">
    <property type="component" value="Unassembled WGS sequence"/>
</dbReference>
<gene>
    <name evidence="2" type="ORF">CGZ90_05810</name>
</gene>
<reference evidence="2 3" key="1">
    <citation type="submission" date="2017-07" db="EMBL/GenBank/DDBJ databases">
        <title>Fictibacillus sp. nov. GDSW-R2A3 Genome sequencing and assembly.</title>
        <authorList>
            <person name="Mayilraj S."/>
        </authorList>
    </citation>
    <scope>NUCLEOTIDE SEQUENCE [LARGE SCALE GENOMIC DNA]</scope>
    <source>
        <strain evidence="2 3">GDSW-R2A3</strain>
    </source>
</reference>
<dbReference type="EMBL" id="NOII01000001">
    <property type="protein sequence ID" value="OYD59404.1"/>
    <property type="molecule type" value="Genomic_DNA"/>
</dbReference>
<dbReference type="AlphaFoldDB" id="A0A235FEN3"/>
<sequence length="155" mass="17473">MKRALLIIVCALLSLSLTACGKSDKEDFKEYVSKRNDIVKKEQKLFKQAREAVPSLVKGKGVDEQKKIVSDFDKLVKEAKSLDVESDDLKKSNDEFAKAVAANAKAVELKMQGAEKKDPGLEFQSQSKLREAERLGEVSEMKLKEFAQQYNFELK</sequence>
<evidence type="ECO:0000313" key="2">
    <source>
        <dbReference type="EMBL" id="OYD59404.1"/>
    </source>
</evidence>
<evidence type="ECO:0008006" key="4">
    <source>
        <dbReference type="Google" id="ProtNLM"/>
    </source>
</evidence>
<organism evidence="2 3">
    <name type="scientific">Fictibacillus aquaticus</name>
    <dbReference type="NCBI Taxonomy" id="2021314"/>
    <lineage>
        <taxon>Bacteria</taxon>
        <taxon>Bacillati</taxon>
        <taxon>Bacillota</taxon>
        <taxon>Bacilli</taxon>
        <taxon>Bacillales</taxon>
        <taxon>Fictibacillaceae</taxon>
        <taxon>Fictibacillus</taxon>
    </lineage>
</organism>
<proteinExistence type="predicted"/>
<keyword evidence="1" id="KW-0732">Signal</keyword>
<dbReference type="RefSeq" id="WP_094251365.1">
    <property type="nucleotide sequence ID" value="NZ_JBHLXL010000001.1"/>
</dbReference>
<evidence type="ECO:0000256" key="1">
    <source>
        <dbReference type="SAM" id="SignalP"/>
    </source>
</evidence>
<comment type="caution">
    <text evidence="2">The sequence shown here is derived from an EMBL/GenBank/DDBJ whole genome shotgun (WGS) entry which is preliminary data.</text>
</comment>
<dbReference type="OrthoDB" id="2410901at2"/>
<evidence type="ECO:0000313" key="3">
    <source>
        <dbReference type="Proteomes" id="UP000215059"/>
    </source>
</evidence>
<name>A0A235FEN3_9BACL</name>
<protein>
    <recommendedName>
        <fullName evidence="4">Lipoprotein</fullName>
    </recommendedName>
</protein>
<feature type="signal peptide" evidence="1">
    <location>
        <begin position="1"/>
        <end position="21"/>
    </location>
</feature>